<comment type="caution">
    <text evidence="1">The sequence shown here is derived from an EMBL/GenBank/DDBJ whole genome shotgun (WGS) entry which is preliminary data.</text>
</comment>
<dbReference type="Proteomes" id="UP000827872">
    <property type="component" value="Linkage Group LG05"/>
</dbReference>
<accession>A0ACB8F6U8</accession>
<sequence length="333" mass="36909">MCPLSMETVKTAEGDIEANLPLLGFMGGTEQTKQIVFVPSKEPAFVTVPRNSFGEPFVLSPSVWSLVIEAEGVLLDYLVLLPSSYYEARILQLKVSEPCTYNPSPEQAGQNCLLYKYLPVEQFTFGSGEDAVCRWDNNLPKPCPKEQVAPSYPEMILCSGSDVEVQLRIAVPQPRRYVLLVEYANADPLQTIDVSVSSPQHSVQSATLAVYTCEYSFLCRGVVLDSLNRLAAFDLATQATVRLTADRAHFFLVCYKVYLVPYDQFTAWSLWEPPVSTASAHHRNICNSNSSSCVPVEGIRRSQEEVLDPAVAGFGRVKLMPPSVHMDIVAETW</sequence>
<organism evidence="1 2">
    <name type="scientific">Sphaerodactylus townsendi</name>
    <dbReference type="NCBI Taxonomy" id="933632"/>
    <lineage>
        <taxon>Eukaryota</taxon>
        <taxon>Metazoa</taxon>
        <taxon>Chordata</taxon>
        <taxon>Craniata</taxon>
        <taxon>Vertebrata</taxon>
        <taxon>Euteleostomi</taxon>
        <taxon>Lepidosauria</taxon>
        <taxon>Squamata</taxon>
        <taxon>Bifurcata</taxon>
        <taxon>Gekkota</taxon>
        <taxon>Sphaerodactylidae</taxon>
        <taxon>Sphaerodactylus</taxon>
    </lineage>
</organism>
<proteinExistence type="predicted"/>
<name>A0ACB8F6U8_9SAUR</name>
<dbReference type="EMBL" id="CM037618">
    <property type="protein sequence ID" value="KAH8000832.1"/>
    <property type="molecule type" value="Genomic_DNA"/>
</dbReference>
<evidence type="ECO:0000313" key="2">
    <source>
        <dbReference type="Proteomes" id="UP000827872"/>
    </source>
</evidence>
<gene>
    <name evidence="1" type="ORF">K3G42_029405</name>
</gene>
<reference evidence="1" key="1">
    <citation type="submission" date="2021-08" db="EMBL/GenBank/DDBJ databases">
        <title>The first chromosome-level gecko genome reveals the dynamic sex chromosomes of Neotropical dwarf geckos (Sphaerodactylidae: Sphaerodactylus).</title>
        <authorList>
            <person name="Pinto B.J."/>
            <person name="Keating S.E."/>
            <person name="Gamble T."/>
        </authorList>
    </citation>
    <scope>NUCLEOTIDE SEQUENCE</scope>
    <source>
        <strain evidence="1">TG3544</strain>
    </source>
</reference>
<keyword evidence="2" id="KW-1185">Reference proteome</keyword>
<evidence type="ECO:0000313" key="1">
    <source>
        <dbReference type="EMBL" id="KAH8000832.1"/>
    </source>
</evidence>
<protein>
    <submittedName>
        <fullName evidence="1">Uncharacterized protein</fullName>
    </submittedName>
</protein>